<evidence type="ECO:0000256" key="8">
    <source>
        <dbReference type="ARBA" id="ARBA00060590"/>
    </source>
</evidence>
<evidence type="ECO:0000256" key="7">
    <source>
        <dbReference type="ARBA" id="ARBA00047647"/>
    </source>
</evidence>
<keyword evidence="14" id="KW-1185">Reference proteome</keyword>
<comment type="pathway">
    <text evidence="8">Amino-sugar metabolism; N-acetylneuraminate degradation; D-fructose 6-phosphate from N-acetylneuraminate: step 4/5.</text>
</comment>
<dbReference type="GO" id="GO:0046872">
    <property type="term" value="F:metal ion binding"/>
    <property type="evidence" value="ECO:0007669"/>
    <property type="project" value="UniProtKB-KW"/>
</dbReference>
<gene>
    <name evidence="13" type="ORF">SAMN05216565_101461</name>
</gene>
<dbReference type="InterPro" id="IPR032466">
    <property type="entry name" value="Metal_Hydrolase"/>
</dbReference>
<evidence type="ECO:0000256" key="2">
    <source>
        <dbReference type="ARBA" id="ARBA00011899"/>
    </source>
</evidence>
<keyword evidence="4 11" id="KW-0479">Metal-binding</keyword>
<dbReference type="Proteomes" id="UP000199159">
    <property type="component" value="Unassembled WGS sequence"/>
</dbReference>
<dbReference type="EMBL" id="FNJU01000001">
    <property type="protein sequence ID" value="SDP08400.1"/>
    <property type="molecule type" value="Genomic_DNA"/>
</dbReference>
<evidence type="ECO:0000313" key="13">
    <source>
        <dbReference type="EMBL" id="SDP08400.1"/>
    </source>
</evidence>
<dbReference type="STRING" id="930152.SAMN05216565_101461"/>
<name>A0A1H0PUB1_9BACI</name>
<evidence type="ECO:0000256" key="6">
    <source>
        <dbReference type="ARBA" id="ARBA00023277"/>
    </source>
</evidence>
<dbReference type="SUPFAM" id="SSF51338">
    <property type="entry name" value="Composite domain of metallo-dependent hydrolases"/>
    <property type="match status" value="1"/>
</dbReference>
<comment type="cofactor">
    <cofactor evidence="11">
        <name>a divalent metal cation</name>
        <dbReference type="ChEBI" id="CHEBI:60240"/>
    </cofactor>
    <text evidence="11">Binds 1 divalent metal cation per subunit.</text>
</comment>
<dbReference type="RefSeq" id="WP_338011834.1">
    <property type="nucleotide sequence ID" value="NZ_FNJU01000001.1"/>
</dbReference>
<evidence type="ECO:0000259" key="12">
    <source>
        <dbReference type="Pfam" id="PF01979"/>
    </source>
</evidence>
<dbReference type="InterPro" id="IPR003764">
    <property type="entry name" value="GlcNAc_6-P_deAcase"/>
</dbReference>
<dbReference type="InterPro" id="IPR006680">
    <property type="entry name" value="Amidohydro-rel"/>
</dbReference>
<dbReference type="CDD" id="cd00854">
    <property type="entry name" value="NagA"/>
    <property type="match status" value="1"/>
</dbReference>
<feature type="binding site" evidence="11">
    <location>
        <position position="138"/>
    </location>
    <ligand>
        <name>Zn(2+)</name>
        <dbReference type="ChEBI" id="CHEBI:29105"/>
    </ligand>
</feature>
<dbReference type="Pfam" id="PF01979">
    <property type="entry name" value="Amidohydro_1"/>
    <property type="match status" value="1"/>
</dbReference>
<evidence type="ECO:0000256" key="11">
    <source>
        <dbReference type="PIRSR" id="PIRSR038994-3"/>
    </source>
</evidence>
<dbReference type="Gene3D" id="2.30.40.10">
    <property type="entry name" value="Urease, subunit C, domain 1"/>
    <property type="match status" value="1"/>
</dbReference>
<organism evidence="13 14">
    <name type="scientific">Litchfieldia salsa</name>
    <dbReference type="NCBI Taxonomy" id="930152"/>
    <lineage>
        <taxon>Bacteria</taxon>
        <taxon>Bacillati</taxon>
        <taxon>Bacillota</taxon>
        <taxon>Bacilli</taxon>
        <taxon>Bacillales</taxon>
        <taxon>Bacillaceae</taxon>
        <taxon>Litchfieldia</taxon>
    </lineage>
</organism>
<dbReference type="PANTHER" id="PTHR11113">
    <property type="entry name" value="N-ACETYLGLUCOSAMINE-6-PHOSPHATE DEACETYLASE"/>
    <property type="match status" value="1"/>
</dbReference>
<feature type="active site" description="Proton donor/acceptor" evidence="10">
    <location>
        <position position="283"/>
    </location>
</feature>
<evidence type="ECO:0000313" key="14">
    <source>
        <dbReference type="Proteomes" id="UP000199159"/>
    </source>
</evidence>
<dbReference type="Gene3D" id="3.20.20.140">
    <property type="entry name" value="Metal-dependent hydrolases"/>
    <property type="match status" value="1"/>
</dbReference>
<evidence type="ECO:0000256" key="9">
    <source>
        <dbReference type="PIRNR" id="PIRNR038994"/>
    </source>
</evidence>
<dbReference type="GO" id="GO:0008448">
    <property type="term" value="F:N-acetylglucosamine-6-phosphate deacetylase activity"/>
    <property type="evidence" value="ECO:0007669"/>
    <property type="project" value="UniProtKB-EC"/>
</dbReference>
<accession>A0A1H0PUB1</accession>
<dbReference type="PANTHER" id="PTHR11113:SF14">
    <property type="entry name" value="N-ACETYLGLUCOSAMINE-6-PHOSPHATE DEACETYLASE"/>
    <property type="match status" value="1"/>
</dbReference>
<dbReference type="PIRSF" id="PIRSF038994">
    <property type="entry name" value="NagA"/>
    <property type="match status" value="1"/>
</dbReference>
<dbReference type="InterPro" id="IPR011059">
    <property type="entry name" value="Metal-dep_hydrolase_composite"/>
</dbReference>
<evidence type="ECO:0000256" key="4">
    <source>
        <dbReference type="ARBA" id="ARBA00022723"/>
    </source>
</evidence>
<feature type="binding site" evidence="11">
    <location>
        <position position="204"/>
    </location>
    <ligand>
        <name>Zn(2+)</name>
        <dbReference type="ChEBI" id="CHEBI:29105"/>
    </ligand>
</feature>
<reference evidence="14" key="1">
    <citation type="submission" date="2016-10" db="EMBL/GenBank/DDBJ databases">
        <authorList>
            <person name="Varghese N."/>
            <person name="Submissions S."/>
        </authorList>
    </citation>
    <scope>NUCLEOTIDE SEQUENCE [LARGE SCALE GENOMIC DNA]</scope>
    <source>
        <strain evidence="14">IBRC-M10078</strain>
    </source>
</reference>
<feature type="domain" description="Amidohydrolase-related" evidence="12">
    <location>
        <begin position="58"/>
        <end position="389"/>
    </location>
</feature>
<evidence type="ECO:0000256" key="3">
    <source>
        <dbReference type="ARBA" id="ARBA00018029"/>
    </source>
</evidence>
<comment type="similarity">
    <text evidence="1 9">Belongs to the metallo-dependent hydrolases superfamily. NagA family.</text>
</comment>
<evidence type="ECO:0000256" key="1">
    <source>
        <dbReference type="ARBA" id="ARBA00010716"/>
    </source>
</evidence>
<protein>
    <recommendedName>
        <fullName evidence="3">N-acetylglucosamine-6-phosphate deacetylase</fullName>
        <ecNumber evidence="2">3.5.1.25</ecNumber>
    </recommendedName>
</protein>
<sequence>MIRLALVIKDITIYAEDETLQSGFIKIQEGKIQEIGSMKDYSLVNVDHEISLSEDYKMVPGFIDLHIHGVNGSDTMDGTNSSLLNMAATLPKEGTTSFIATTMTQEISLLEKVLKNTGEFIHSHQQKGHAEILGIHLEGPFIHSKMAGAQPIHHIIPPDVNLLTSWLDLSKNTIRLVTSAPELPGGLELVKLLARRGIVSSIGHSIANYNEVLESIQAGATHITHLFNQMRGLHHREPGVVGSAFLQKDLMVELIVDGIHVSPEMVKLSYQQITADRLILITDSIRAKGLSNGEYDLGGQKVFVNNGRALLNEHTLAGSVLSMSDAFKNIIEYTGCSIEEAVQMSSTNPAKQVGVLDRKGTIKEGKDADLVLLNQSNDVMMTFCKGHLVYEAKQ</sequence>
<proteinExistence type="inferred from homology"/>
<comment type="catalytic activity">
    <reaction evidence="7">
        <text>N-acetyl-D-glucosamine 6-phosphate + H2O = D-glucosamine 6-phosphate + acetate</text>
        <dbReference type="Rhea" id="RHEA:22936"/>
        <dbReference type="ChEBI" id="CHEBI:15377"/>
        <dbReference type="ChEBI" id="CHEBI:30089"/>
        <dbReference type="ChEBI" id="CHEBI:57513"/>
        <dbReference type="ChEBI" id="CHEBI:58725"/>
        <dbReference type="EC" id="3.5.1.25"/>
    </reaction>
</comment>
<dbReference type="EC" id="3.5.1.25" evidence="2"/>
<keyword evidence="6 9" id="KW-0119">Carbohydrate metabolism</keyword>
<keyword evidence="5 9" id="KW-0378">Hydrolase</keyword>
<feature type="binding site" evidence="11">
    <location>
        <position position="225"/>
    </location>
    <ligand>
        <name>Zn(2+)</name>
        <dbReference type="ChEBI" id="CHEBI:29105"/>
    </ligand>
</feature>
<dbReference type="AlphaFoldDB" id="A0A1H0PUB1"/>
<dbReference type="NCBIfam" id="TIGR00221">
    <property type="entry name" value="nagA"/>
    <property type="match status" value="1"/>
</dbReference>
<evidence type="ECO:0000256" key="5">
    <source>
        <dbReference type="ARBA" id="ARBA00022801"/>
    </source>
</evidence>
<evidence type="ECO:0000256" key="10">
    <source>
        <dbReference type="PIRSR" id="PIRSR038994-1"/>
    </source>
</evidence>
<dbReference type="FunFam" id="3.20.20.140:FF:000004">
    <property type="entry name" value="N-acetylglucosamine-6-phosphate deacetylase"/>
    <property type="match status" value="1"/>
</dbReference>
<dbReference type="SUPFAM" id="SSF51556">
    <property type="entry name" value="Metallo-dependent hydrolases"/>
    <property type="match status" value="1"/>
</dbReference>
<dbReference type="GO" id="GO:0006046">
    <property type="term" value="P:N-acetylglucosamine catabolic process"/>
    <property type="evidence" value="ECO:0007669"/>
    <property type="project" value="TreeGrafter"/>
</dbReference>